<evidence type="ECO:0000256" key="3">
    <source>
        <dbReference type="ARBA" id="ARBA00022692"/>
    </source>
</evidence>
<feature type="transmembrane region" description="Helical" evidence="6">
    <location>
        <begin position="230"/>
        <end position="249"/>
    </location>
</feature>
<dbReference type="GO" id="GO:0005436">
    <property type="term" value="F:sodium:phosphate symporter activity"/>
    <property type="evidence" value="ECO:0007669"/>
    <property type="project" value="InterPro"/>
</dbReference>
<feature type="transmembrane region" description="Helical" evidence="6">
    <location>
        <begin position="387"/>
        <end position="408"/>
    </location>
</feature>
<dbReference type="PANTHER" id="PTHR10010:SF46">
    <property type="entry name" value="SODIUM-DEPENDENT PHOSPHATE TRANSPORT PROTEIN 2B"/>
    <property type="match status" value="1"/>
</dbReference>
<feature type="transmembrane region" description="Helical" evidence="6">
    <location>
        <begin position="44"/>
        <end position="70"/>
    </location>
</feature>
<dbReference type="GO" id="GO:0044341">
    <property type="term" value="P:sodium-dependent phosphate transport"/>
    <property type="evidence" value="ECO:0007669"/>
    <property type="project" value="InterPro"/>
</dbReference>
<keyword evidence="3 6" id="KW-0812">Transmembrane</keyword>
<accession>A0A2H9T893</accession>
<dbReference type="PANTHER" id="PTHR10010">
    <property type="entry name" value="SOLUTE CARRIER FAMILY 34 SODIUM PHOSPHATE , MEMBER 2-RELATED"/>
    <property type="match status" value="1"/>
</dbReference>
<keyword evidence="5 6" id="KW-0472">Membrane</keyword>
<dbReference type="NCBIfam" id="NF037997">
    <property type="entry name" value="Na_Pi_symport"/>
    <property type="match status" value="2"/>
</dbReference>
<comment type="caution">
    <text evidence="7">The sequence shown here is derived from an EMBL/GenBank/DDBJ whole genome shotgun (WGS) entry which is preliminary data.</text>
</comment>
<evidence type="ECO:0000256" key="2">
    <source>
        <dbReference type="ARBA" id="ARBA00022475"/>
    </source>
</evidence>
<dbReference type="GO" id="GO:0005886">
    <property type="term" value="C:plasma membrane"/>
    <property type="evidence" value="ECO:0007669"/>
    <property type="project" value="UniProtKB-SubCell"/>
</dbReference>
<feature type="transmembrane region" description="Helical" evidence="6">
    <location>
        <begin position="347"/>
        <end position="367"/>
    </location>
</feature>
<evidence type="ECO:0000256" key="1">
    <source>
        <dbReference type="ARBA" id="ARBA00004651"/>
    </source>
</evidence>
<evidence type="ECO:0000313" key="7">
    <source>
        <dbReference type="EMBL" id="PJE79433.1"/>
    </source>
</evidence>
<protein>
    <recommendedName>
        <fullName evidence="8">Sodium:phosphate symporter</fullName>
    </recommendedName>
</protein>
<dbReference type="EMBL" id="NSIT01000069">
    <property type="protein sequence ID" value="PJE79433.1"/>
    <property type="molecule type" value="Genomic_DNA"/>
</dbReference>
<gene>
    <name evidence="7" type="ORF">CI610_01596</name>
</gene>
<dbReference type="Pfam" id="PF02690">
    <property type="entry name" value="Na_Pi_cotrans"/>
    <property type="match status" value="2"/>
</dbReference>
<sequence>MKRDYVRYCFLQQIMEGHSMSQMTVSSGSAASYKKITTRHYGRIWLRVVVWLYALLVAVSVVSSGFSMAAGGGDAAAKLFSFASNPVMGLITGTLATAMVQSSSTVTSVIVGLVAGGLPIEMAIPMIMGANIGTTITNTLVSLGHIGNCQEFKRAFAASTVHDFFNYIAVIIFLPLEIYTGFISDLASSTAHFFMGESNVSMSHMNIVETLTEPSVEIIKGFAQLLPNHTLGGVAMILSGICLIFSSVVRLGKLLKKVMVGRAKKLMDKAICSGPLSGIASGMVMTVMVQSSSTTTSLMVPMVGNGLFTVRQMYPFTLGANIGTTITALMAATAITGSAALSALTIALVHTYFNVLAVIVIYGLKFLREIPLIASGKLAELASKNRIYAFVYLAFAFFILPGICVVLVK</sequence>
<feature type="transmembrane region" description="Helical" evidence="6">
    <location>
        <begin position="313"/>
        <end position="335"/>
    </location>
</feature>
<name>A0A2H9T893_9ZZZZ</name>
<evidence type="ECO:0000256" key="4">
    <source>
        <dbReference type="ARBA" id="ARBA00022989"/>
    </source>
</evidence>
<evidence type="ECO:0008006" key="8">
    <source>
        <dbReference type="Google" id="ProtNLM"/>
    </source>
</evidence>
<keyword evidence="2" id="KW-1003">Cell membrane</keyword>
<dbReference type="AlphaFoldDB" id="A0A2H9T893"/>
<keyword evidence="4 6" id="KW-1133">Transmembrane helix</keyword>
<evidence type="ECO:0000256" key="6">
    <source>
        <dbReference type="SAM" id="Phobius"/>
    </source>
</evidence>
<dbReference type="InterPro" id="IPR003841">
    <property type="entry name" value="Na/Pi_transpt"/>
</dbReference>
<feature type="transmembrane region" description="Helical" evidence="6">
    <location>
        <begin position="164"/>
        <end position="183"/>
    </location>
</feature>
<comment type="subcellular location">
    <subcellularLocation>
        <location evidence="1">Cell membrane</location>
        <topology evidence="1">Multi-pass membrane protein</topology>
    </subcellularLocation>
</comment>
<reference evidence="7" key="1">
    <citation type="journal article" date="2017" name="Appl. Environ. Microbiol.">
        <title>Molecular characterization of an Endozoicomonas-like organism causing infection in king scallop Pecten maximus L.</title>
        <authorList>
            <person name="Cano I."/>
            <person name="van Aerle R."/>
            <person name="Ross S."/>
            <person name="Verner-Jeffreys D.W."/>
            <person name="Paley R.K."/>
            <person name="Rimmer G."/>
            <person name="Ryder D."/>
            <person name="Hooper P."/>
            <person name="Stone D."/>
            <person name="Feist S.W."/>
        </authorList>
    </citation>
    <scope>NUCLEOTIDE SEQUENCE</scope>
</reference>
<evidence type="ECO:0000256" key="5">
    <source>
        <dbReference type="ARBA" id="ARBA00023136"/>
    </source>
</evidence>
<organism evidence="7">
    <name type="scientific">invertebrate metagenome</name>
    <dbReference type="NCBI Taxonomy" id="1711999"/>
    <lineage>
        <taxon>unclassified sequences</taxon>
        <taxon>metagenomes</taxon>
        <taxon>organismal metagenomes</taxon>
    </lineage>
</organism>
<proteinExistence type="predicted"/>
<feature type="transmembrane region" description="Helical" evidence="6">
    <location>
        <begin position="270"/>
        <end position="293"/>
    </location>
</feature>